<evidence type="ECO:0000256" key="2">
    <source>
        <dbReference type="ARBA" id="ARBA00011814"/>
    </source>
</evidence>
<proteinExistence type="inferred from homology"/>
<dbReference type="GO" id="GO:0005739">
    <property type="term" value="C:mitochondrion"/>
    <property type="evidence" value="ECO:0007669"/>
    <property type="project" value="TreeGrafter"/>
</dbReference>
<gene>
    <name evidence="5" type="ORF">DRE_04457</name>
</gene>
<comment type="subunit">
    <text evidence="2">Interacts with coenzyme Q.</text>
</comment>
<keyword evidence="6" id="KW-1185">Reference proteome</keyword>
<evidence type="ECO:0000313" key="5">
    <source>
        <dbReference type="EMBL" id="EWC46286.1"/>
    </source>
</evidence>
<dbReference type="HOGENOM" id="CLU_079653_1_2_1"/>
<dbReference type="InterPro" id="IPR044996">
    <property type="entry name" value="COQ10-like"/>
</dbReference>
<dbReference type="SUPFAM" id="SSF55961">
    <property type="entry name" value="Bet v1-like"/>
    <property type="match status" value="1"/>
</dbReference>
<evidence type="ECO:0000256" key="3">
    <source>
        <dbReference type="ARBA" id="ARBA00024947"/>
    </source>
</evidence>
<evidence type="ECO:0000259" key="4">
    <source>
        <dbReference type="Pfam" id="PF03364"/>
    </source>
</evidence>
<dbReference type="GO" id="GO:0045333">
    <property type="term" value="P:cellular respiration"/>
    <property type="evidence" value="ECO:0007669"/>
    <property type="project" value="InterPro"/>
</dbReference>
<feature type="domain" description="Coenzyme Q-binding protein COQ10 START" evidence="4">
    <location>
        <begin position="48"/>
        <end position="207"/>
    </location>
</feature>
<dbReference type="InterPro" id="IPR005031">
    <property type="entry name" value="COQ10_START"/>
</dbReference>
<dbReference type="Pfam" id="PF03364">
    <property type="entry name" value="Polyketide_cyc"/>
    <property type="match status" value="1"/>
</dbReference>
<reference evidence="5 6" key="1">
    <citation type="submission" date="2013-05" db="EMBL/GenBank/DDBJ databases">
        <title>Drechslerella stenobrocha genome reveals carnivorous origination and mechanical trapping mechanism of predatory fungi.</title>
        <authorList>
            <person name="Liu X."/>
            <person name="Zhang W."/>
            <person name="Liu K."/>
        </authorList>
    </citation>
    <scope>NUCLEOTIDE SEQUENCE [LARGE SCALE GENOMIC DNA]</scope>
    <source>
        <strain evidence="5 6">248</strain>
    </source>
</reference>
<evidence type="ECO:0000256" key="1">
    <source>
        <dbReference type="ARBA" id="ARBA00006885"/>
    </source>
</evidence>
<name>W7HQ50_9PEZI</name>
<dbReference type="PANTHER" id="PTHR12901:SF10">
    <property type="entry name" value="COENZYME Q-BINDING PROTEIN COQ10, MITOCHONDRIAL"/>
    <property type="match status" value="1"/>
</dbReference>
<dbReference type="AlphaFoldDB" id="W7HQ50"/>
<accession>W7HQ50</accession>
<dbReference type="Proteomes" id="UP000024837">
    <property type="component" value="Unassembled WGS sequence"/>
</dbReference>
<dbReference type="EMBL" id="KI966419">
    <property type="protein sequence ID" value="EWC46286.1"/>
    <property type="molecule type" value="Genomic_DNA"/>
</dbReference>
<organism evidence="5 6">
    <name type="scientific">Drechslerella stenobrocha 248</name>
    <dbReference type="NCBI Taxonomy" id="1043628"/>
    <lineage>
        <taxon>Eukaryota</taxon>
        <taxon>Fungi</taxon>
        <taxon>Dikarya</taxon>
        <taxon>Ascomycota</taxon>
        <taxon>Pezizomycotina</taxon>
        <taxon>Orbiliomycetes</taxon>
        <taxon>Orbiliales</taxon>
        <taxon>Orbiliaceae</taxon>
        <taxon>Drechslerella</taxon>
    </lineage>
</organism>
<dbReference type="CDD" id="cd07813">
    <property type="entry name" value="COQ10p_like"/>
    <property type="match status" value="1"/>
</dbReference>
<dbReference type="Gene3D" id="3.30.530.20">
    <property type="match status" value="1"/>
</dbReference>
<dbReference type="PANTHER" id="PTHR12901">
    <property type="entry name" value="SPERM PROTEIN HOMOLOG"/>
    <property type="match status" value="1"/>
</dbReference>
<evidence type="ECO:0000313" key="6">
    <source>
        <dbReference type="Proteomes" id="UP000024837"/>
    </source>
</evidence>
<dbReference type="InterPro" id="IPR023393">
    <property type="entry name" value="START-like_dom_sf"/>
</dbReference>
<dbReference type="OrthoDB" id="292693at2759"/>
<protein>
    <recommendedName>
        <fullName evidence="4">Coenzyme Q-binding protein COQ10 START domain-containing protein</fullName>
    </recommendedName>
</protein>
<dbReference type="GO" id="GO:0048039">
    <property type="term" value="F:ubiquinone binding"/>
    <property type="evidence" value="ECO:0007669"/>
    <property type="project" value="InterPro"/>
</dbReference>
<comment type="function">
    <text evidence="3">Required for the function of coenzyme Q in the respiratory chain. May serve as a chaperone or may be involved in the transport of Q6 from its site of synthesis to the catalytic sites of the respiratory complexes.</text>
</comment>
<sequence>MIVRTVAPRPLLTRLPPAAFPGARQGRQQRRRFVITPPQKTFSATRTIAHPPSALFALIADVDSYASFVPFCVASTVTETTPPPDRYPLRANLRVGWGGFDETFTSRLSCGRSDARHGSRELMGGVVEADATENGIFEVLRARWVIDAARGHRTGGAGGSNDATVQDGGQESKVDLEIEYKFANPLYAALSEAVMPTVAGKIMEAFEARAETVLGKPGR</sequence>
<comment type="similarity">
    <text evidence="1">Belongs to the COQ10 family.</text>
</comment>